<reference evidence="1 2" key="1">
    <citation type="journal article" date="2013" name="PLoS Genet.">
        <title>Distinctive expansion of potential virulence genes in the genome of the oomycete fish pathogen Saprolegnia parasitica.</title>
        <authorList>
            <person name="Jiang R.H."/>
            <person name="de Bruijn I."/>
            <person name="Haas B.J."/>
            <person name="Belmonte R."/>
            <person name="Lobach L."/>
            <person name="Christie J."/>
            <person name="van den Ackerveken G."/>
            <person name="Bottin A."/>
            <person name="Bulone V."/>
            <person name="Diaz-Moreno S.M."/>
            <person name="Dumas B."/>
            <person name="Fan L."/>
            <person name="Gaulin E."/>
            <person name="Govers F."/>
            <person name="Grenville-Briggs L.J."/>
            <person name="Horner N.R."/>
            <person name="Levin J.Z."/>
            <person name="Mammella M."/>
            <person name="Meijer H.J."/>
            <person name="Morris P."/>
            <person name="Nusbaum C."/>
            <person name="Oome S."/>
            <person name="Phillips A.J."/>
            <person name="van Rooyen D."/>
            <person name="Rzeszutek E."/>
            <person name="Saraiva M."/>
            <person name="Secombes C.J."/>
            <person name="Seidl M.F."/>
            <person name="Snel B."/>
            <person name="Stassen J.H."/>
            <person name="Sykes S."/>
            <person name="Tripathy S."/>
            <person name="van den Berg H."/>
            <person name="Vega-Arreguin J.C."/>
            <person name="Wawra S."/>
            <person name="Young S.K."/>
            <person name="Zeng Q."/>
            <person name="Dieguez-Uribeondo J."/>
            <person name="Russ C."/>
            <person name="Tyler B.M."/>
            <person name="van West P."/>
        </authorList>
    </citation>
    <scope>NUCLEOTIDE SEQUENCE [LARGE SCALE GENOMIC DNA]</scope>
    <source>
        <strain evidence="1 2">CBS 223.65</strain>
    </source>
</reference>
<dbReference type="SUPFAM" id="SSF48371">
    <property type="entry name" value="ARM repeat"/>
    <property type="match status" value="1"/>
</dbReference>
<protein>
    <submittedName>
        <fullName evidence="1">Uncharacterized protein</fullName>
    </submittedName>
</protein>
<dbReference type="Gene3D" id="1.25.10.10">
    <property type="entry name" value="Leucine-rich Repeat Variant"/>
    <property type="match status" value="1"/>
</dbReference>
<evidence type="ECO:0000313" key="1">
    <source>
        <dbReference type="EMBL" id="KDO22848.1"/>
    </source>
</evidence>
<sequence>MSPDIEIQQQVARCLALFALQHILGFVKSTDALSQRFGTLAIGNLNDKDLFDQGAIAALLHLETSSDAETRWCLAFAINNVAGNEINWAQLGKMGILRTIIGIMERRGRRPYNLSLAESNKVSIANSVLLPLLIQLVGSPDTDMNATSIDIHREASRAMANLFTSFGHHGDMIAEGLPGLIHLALSVDTECQYNAALATWGPTRLNQVDTRSVLKRRQLRASAVCRHCIDSGRPETLAHVLQHCPHNHGLITRRHDASLDKIAAAIRKALPAATVKVNELVDGYSPRALRPDLQVYFDVGARRVAVLLDLAITLEHAVDGTATDCPFERIVRKKEDKYFELGPHLRQTYDENETALSHLLGLHKPVIQGLERRLSIDHIQASAAI</sequence>
<organism evidence="1 2">
    <name type="scientific">Saprolegnia parasitica (strain CBS 223.65)</name>
    <dbReference type="NCBI Taxonomy" id="695850"/>
    <lineage>
        <taxon>Eukaryota</taxon>
        <taxon>Sar</taxon>
        <taxon>Stramenopiles</taxon>
        <taxon>Oomycota</taxon>
        <taxon>Saprolegniomycetes</taxon>
        <taxon>Saprolegniales</taxon>
        <taxon>Saprolegniaceae</taxon>
        <taxon>Saprolegnia</taxon>
    </lineage>
</organism>
<evidence type="ECO:0000313" key="2">
    <source>
        <dbReference type="Proteomes" id="UP000030745"/>
    </source>
</evidence>
<dbReference type="EMBL" id="KK583261">
    <property type="protein sequence ID" value="KDO22848.1"/>
    <property type="molecule type" value="Genomic_DNA"/>
</dbReference>
<dbReference type="InterPro" id="IPR016024">
    <property type="entry name" value="ARM-type_fold"/>
</dbReference>
<proteinExistence type="predicted"/>
<dbReference type="RefSeq" id="XP_012206405.1">
    <property type="nucleotide sequence ID" value="XM_012351015.1"/>
</dbReference>
<name>A0A067BX54_SAPPC</name>
<keyword evidence="2" id="KW-1185">Reference proteome</keyword>
<dbReference type="Proteomes" id="UP000030745">
    <property type="component" value="Unassembled WGS sequence"/>
</dbReference>
<dbReference type="KEGG" id="spar:SPRG_11985"/>
<accession>A0A067BX54</accession>
<dbReference type="VEuPathDB" id="FungiDB:SPRG_11985"/>
<gene>
    <name evidence="1" type="ORF">SPRG_11985</name>
</gene>
<dbReference type="InterPro" id="IPR011989">
    <property type="entry name" value="ARM-like"/>
</dbReference>
<dbReference type="OrthoDB" id="79620at2759"/>
<dbReference type="GeneID" id="24133987"/>
<dbReference type="AlphaFoldDB" id="A0A067BX54"/>